<dbReference type="EMBL" id="SKCS01000499">
    <property type="protein sequence ID" value="TNN05810.1"/>
    <property type="molecule type" value="Genomic_DNA"/>
</dbReference>
<dbReference type="SUPFAM" id="SSF49854">
    <property type="entry name" value="Spermadhesin, CUB domain"/>
    <property type="match status" value="1"/>
</dbReference>
<feature type="region of interest" description="Disordered" evidence="6">
    <location>
        <begin position="93"/>
        <end position="116"/>
    </location>
</feature>
<dbReference type="PANTHER" id="PTHR24254">
    <property type="entry name" value="PROTHROMBIN"/>
    <property type="match status" value="1"/>
</dbReference>
<sequence>MLIKTNWMNPICRFMWITALLIHYVQCDRDLMKPNKLIIGSLIEMDYWSLYRLPNQSTVCDQFINSYYLDDLNENTRSSSSSSSSLVTSSGSSTSSAAVPISSSSSPSASSLSGSNLWDRNKQPNWINTIEFDPIGLTGLMQLPKQDKPNLFDYNQRLKTVLRTRQPTLFTFTSPLYPDNYPPNTDCIKVIKAPQEDQQIILDFRGPFEFEPSADCINDYLEVRDGEYGFSPLIGRFCSDNRQLHSIKSTGRWLRLRYHSDFSIEKAGFQAVYYFSKLRNKDEPLPQKPIITTTIIVDNEIIFDKQHLVNLWDEYTESIIKKKSHPIDRSIEFIIDFRTNQSDLILMTHLKFVKFQLIDPECKSNLIEIYDEFFLSSRDSILPIPSVLLKRSKGKIPVNEKFTPRVIQACNRPSLESVIHKLGRGVIRILISPESRSIESMEYTLNNTTKPITKLPEVKIIATVLKKALCENDWIPCVRPTDYIAYKEYFNLTIRSRQSNKDLITDSSSIDKNNKQNLNNFNIQTPTPSLVMTTMKTTKIVTNPVILQRHSTLPKIIYCLPLNLICNGELNCPQGEDEEMCPRPPGGLEAFDMPIHEHNHMNDLYSQTTEQALTTGKPDSMSTSSEDDDEFHHHTPIIAGLLGFCAICGLISAGMTLVNRSKKQNHPNFGSVCNSILFESGTSLITALDSSASLTNLKSLQINDSKCEKLSFVDNSHQKSQFKDTYSTVITMPTSVSTTTLTTTTTNVTDTLRQEDVKPLKTSSNCMHLNCTNLCLLKTLNKHRAPIDDDDGIDEDNDEDVEKQEQNNEVTYISQDRKSTTNGLAEIFDRATKPLSYIHKLDSSPAWNQASNHNTIHHLRETYNSKSTYNPYLLSEYSTNRSLGQLPNTLVIPVDKLTKSFYSPTMKQQSIPKSYYKSKISRSDPFSLREQSKFKTINNDCSYQDEHLQFDNLRRSFSVRPIKNMSNSSSAFTPYVSCASLKQATLPAGLLEFSLNDKHDLKSYYQTRYSLEQQQQQNQHTSDMNIFSIMNTQYHHQQQQQSQQWKREQKRKHFKGSAPKRAKHENNFMFQEQSPSYTTPIHQRIIIDQNDLPQYLQKTQSTPRELFTLYKSSQSTSGELLDVENEQVSHCKLSGKDIKRIPPSTTMTTVTTVTSVIPITSIATTVSDTQRYHHTKLYHTQQISPSKTSSNRIIIPNSKQWNIHKQNSQYDGSSCCISQNDESETTSENDLHYRHHHQYRFSKLESRSQREHSIDKIKSTRQSEAKGMKYHQLTSSISVDQDPMHNNSSLTTGTNTPKLHEGLQLFENSNEIFRCNCKLNNSSKFNFPSSYSVVQQSLSDLKSDAYSSNMRKNASWNDMSYKNDYLYHHDDNDDDDEDTDDDEDNDDLDEQINENSERSSEVGSSSLEQVDGSNGYIKPQSNQSPNATLSPDNTSEESHYRLNMSNHSTPMKQLHGTSVVIITSKGRTVQSTNIA</sequence>
<evidence type="ECO:0000256" key="1">
    <source>
        <dbReference type="ARBA" id="ARBA00022729"/>
    </source>
</evidence>
<feature type="compositionally biased region" description="Polar residues" evidence="6">
    <location>
        <begin position="1419"/>
        <end position="1433"/>
    </location>
</feature>
<dbReference type="Proteomes" id="UP000311919">
    <property type="component" value="Unassembled WGS sequence"/>
</dbReference>
<feature type="region of interest" description="Disordered" evidence="6">
    <location>
        <begin position="1367"/>
        <end position="1439"/>
    </location>
</feature>
<reference evidence="9 10" key="1">
    <citation type="submission" date="2019-03" db="EMBL/GenBank/DDBJ databases">
        <title>An improved genome assembly of the fluke Schistosoma japonicum.</title>
        <authorList>
            <person name="Hu W."/>
            <person name="Luo F."/>
            <person name="Yin M."/>
            <person name="Mo X."/>
            <person name="Sun C."/>
            <person name="Wu Q."/>
            <person name="Zhu B."/>
            <person name="Xiang M."/>
            <person name="Wang J."/>
            <person name="Wang Y."/>
            <person name="Zhang T."/>
            <person name="Xu B."/>
            <person name="Zheng H."/>
            <person name="Feng Z."/>
        </authorList>
    </citation>
    <scope>NUCLEOTIDE SEQUENCE [LARGE SCALE GENOMIC DNA]</scope>
    <source>
        <strain evidence="9">HuSjv2</strain>
        <tissue evidence="9">Worms</tissue>
    </source>
</reference>
<feature type="compositionally biased region" description="Low complexity" evidence="6">
    <location>
        <begin position="93"/>
        <end position="115"/>
    </location>
</feature>
<gene>
    <name evidence="9" type="ORF">EWB00_008847</name>
</gene>
<dbReference type="STRING" id="6182.A0A4Z2CPA1"/>
<evidence type="ECO:0000256" key="7">
    <source>
        <dbReference type="SAM" id="SignalP"/>
    </source>
</evidence>
<evidence type="ECO:0000256" key="6">
    <source>
        <dbReference type="SAM" id="MobiDB-lite"/>
    </source>
</evidence>
<feature type="region of interest" description="Disordered" evidence="6">
    <location>
        <begin position="786"/>
        <end position="806"/>
    </location>
</feature>
<dbReference type="CDD" id="cd00041">
    <property type="entry name" value="CUB"/>
    <property type="match status" value="1"/>
</dbReference>
<feature type="compositionally biased region" description="Basic and acidic residues" evidence="6">
    <location>
        <begin position="1242"/>
        <end position="1267"/>
    </location>
</feature>
<comment type="caution">
    <text evidence="5">Lacks conserved residue(s) required for the propagation of feature annotation.</text>
</comment>
<keyword evidence="2" id="KW-0677">Repeat</keyword>
<evidence type="ECO:0000259" key="8">
    <source>
        <dbReference type="PROSITE" id="PS01180"/>
    </source>
</evidence>
<evidence type="ECO:0000256" key="5">
    <source>
        <dbReference type="PROSITE-ProRule" id="PRU00059"/>
    </source>
</evidence>
<evidence type="ECO:0000256" key="4">
    <source>
        <dbReference type="ARBA" id="ARBA00023180"/>
    </source>
</evidence>
<proteinExistence type="predicted"/>
<dbReference type="PROSITE" id="PS01180">
    <property type="entry name" value="CUB"/>
    <property type="match status" value="1"/>
</dbReference>
<feature type="signal peptide" evidence="7">
    <location>
        <begin position="1"/>
        <end position="27"/>
    </location>
</feature>
<evidence type="ECO:0000256" key="3">
    <source>
        <dbReference type="ARBA" id="ARBA00023157"/>
    </source>
</evidence>
<dbReference type="CDD" id="cd00112">
    <property type="entry name" value="LDLa"/>
    <property type="match status" value="1"/>
</dbReference>
<name>A0A4Z2CPA1_SCHJA</name>
<dbReference type="InterPro" id="IPR000859">
    <property type="entry name" value="CUB_dom"/>
</dbReference>
<feature type="compositionally biased region" description="Acidic residues" evidence="6">
    <location>
        <begin position="788"/>
        <end position="802"/>
    </location>
</feature>
<dbReference type="PANTHER" id="PTHR24254:SF6">
    <property type="entry name" value="CUBILIN"/>
    <property type="match status" value="1"/>
</dbReference>
<accession>A0A4Z2CPA1</accession>
<keyword evidence="4" id="KW-0325">Glycoprotein</keyword>
<feature type="domain" description="CUB" evidence="8">
    <location>
        <begin position="158"/>
        <end position="276"/>
    </location>
</feature>
<keyword evidence="3" id="KW-1015">Disulfide bond</keyword>
<evidence type="ECO:0000313" key="10">
    <source>
        <dbReference type="Proteomes" id="UP000311919"/>
    </source>
</evidence>
<comment type="caution">
    <text evidence="9">The sequence shown here is derived from an EMBL/GenBank/DDBJ whole genome shotgun (WGS) entry which is preliminary data.</text>
</comment>
<dbReference type="Gene3D" id="2.60.120.290">
    <property type="entry name" value="Spermadhesin, CUB domain"/>
    <property type="match status" value="1"/>
</dbReference>
<feature type="region of interest" description="Disordered" evidence="6">
    <location>
        <begin position="610"/>
        <end position="630"/>
    </location>
</feature>
<dbReference type="Gene3D" id="4.10.400.10">
    <property type="entry name" value="Low-density Lipoprotein Receptor"/>
    <property type="match status" value="1"/>
</dbReference>
<dbReference type="OrthoDB" id="9971251at2759"/>
<protein>
    <submittedName>
        <fullName evidence="9">Neuropilin and tolloid-like protein</fullName>
    </submittedName>
</protein>
<feature type="chain" id="PRO_5021302058" evidence="7">
    <location>
        <begin position="28"/>
        <end position="1475"/>
    </location>
</feature>
<dbReference type="FunFam" id="2.60.120.290:FF:000005">
    <property type="entry name" value="Procollagen C-endopeptidase enhancer 1"/>
    <property type="match status" value="1"/>
</dbReference>
<dbReference type="InterPro" id="IPR036055">
    <property type="entry name" value="LDL_receptor-like_sf"/>
</dbReference>
<evidence type="ECO:0000256" key="2">
    <source>
        <dbReference type="ARBA" id="ARBA00022737"/>
    </source>
</evidence>
<evidence type="ECO:0000313" key="9">
    <source>
        <dbReference type="EMBL" id="TNN05810.1"/>
    </source>
</evidence>
<feature type="region of interest" description="Disordered" evidence="6">
    <location>
        <begin position="1242"/>
        <end position="1269"/>
    </location>
</feature>
<dbReference type="InterPro" id="IPR035914">
    <property type="entry name" value="Sperma_CUB_dom_sf"/>
</dbReference>
<dbReference type="InterPro" id="IPR051659">
    <property type="entry name" value="Serine_Protease_S1-Domain"/>
</dbReference>
<dbReference type="Pfam" id="PF00431">
    <property type="entry name" value="CUB"/>
    <property type="match status" value="1"/>
</dbReference>
<organism evidence="9 10">
    <name type="scientific">Schistosoma japonicum</name>
    <name type="common">Blood fluke</name>
    <dbReference type="NCBI Taxonomy" id="6182"/>
    <lineage>
        <taxon>Eukaryota</taxon>
        <taxon>Metazoa</taxon>
        <taxon>Spiralia</taxon>
        <taxon>Lophotrochozoa</taxon>
        <taxon>Platyhelminthes</taxon>
        <taxon>Trematoda</taxon>
        <taxon>Digenea</taxon>
        <taxon>Strigeidida</taxon>
        <taxon>Schistosomatoidea</taxon>
        <taxon>Schistosomatidae</taxon>
        <taxon>Schistosoma</taxon>
    </lineage>
</organism>
<keyword evidence="10" id="KW-1185">Reference proteome</keyword>
<dbReference type="SMART" id="SM00042">
    <property type="entry name" value="CUB"/>
    <property type="match status" value="1"/>
</dbReference>
<feature type="compositionally biased region" description="Acidic residues" evidence="6">
    <location>
        <begin position="1372"/>
        <end position="1392"/>
    </location>
</feature>
<keyword evidence="1 7" id="KW-0732">Signal</keyword>
<dbReference type="InterPro" id="IPR002172">
    <property type="entry name" value="LDrepeatLR_classA_rpt"/>
</dbReference>